<dbReference type="PANTHER" id="PTHR32444:SF63">
    <property type="entry name" value="G-TYPE LECTIN S-RECEPTOR-LIKE SERINE_THREONINE-PROTEIN KINASE RKS1"/>
    <property type="match status" value="1"/>
</dbReference>
<dbReference type="PROSITE" id="PS50927">
    <property type="entry name" value="BULB_LECTIN"/>
    <property type="match status" value="1"/>
</dbReference>
<evidence type="ECO:0000256" key="2">
    <source>
        <dbReference type="ARBA" id="ARBA00022729"/>
    </source>
</evidence>
<dbReference type="Gene3D" id="3.50.4.10">
    <property type="entry name" value="Hepatocyte Growth Factor"/>
    <property type="match status" value="1"/>
</dbReference>
<keyword evidence="4" id="KW-0325">Glycoprotein</keyword>
<evidence type="ECO:0000256" key="6">
    <source>
        <dbReference type="ARBA" id="ARBA00048679"/>
    </source>
</evidence>
<dbReference type="InterPro" id="IPR000742">
    <property type="entry name" value="EGF"/>
</dbReference>
<keyword evidence="2" id="KW-0732">Signal</keyword>
<dbReference type="SMART" id="SM00108">
    <property type="entry name" value="B_lectin"/>
    <property type="match status" value="1"/>
</dbReference>
<dbReference type="InterPro" id="IPR011009">
    <property type="entry name" value="Kinase-like_dom_sf"/>
</dbReference>
<evidence type="ECO:0000259" key="9">
    <source>
        <dbReference type="PROSITE" id="PS50927"/>
    </source>
</evidence>
<dbReference type="FunFam" id="2.90.10.10:FF:000029">
    <property type="entry name" value="G-type lectin S-receptor-like serine/threonine-protein kinase"/>
    <property type="match status" value="1"/>
</dbReference>
<evidence type="ECO:0000256" key="3">
    <source>
        <dbReference type="ARBA" id="ARBA00023157"/>
    </source>
</evidence>
<dbReference type="CDD" id="cd00028">
    <property type="entry name" value="B_lectin"/>
    <property type="match status" value="1"/>
</dbReference>
<dbReference type="Pfam" id="PF08276">
    <property type="entry name" value="PAN_2"/>
    <property type="match status" value="1"/>
</dbReference>
<dbReference type="InterPro" id="IPR003609">
    <property type="entry name" value="Pan_app"/>
</dbReference>
<evidence type="ECO:0000259" key="10">
    <source>
        <dbReference type="PROSITE" id="PS50948"/>
    </source>
</evidence>
<evidence type="ECO:0000256" key="4">
    <source>
        <dbReference type="ARBA" id="ARBA00023180"/>
    </source>
</evidence>
<evidence type="ECO:0000256" key="5">
    <source>
        <dbReference type="ARBA" id="ARBA00047899"/>
    </source>
</evidence>
<dbReference type="GO" id="GO:0048544">
    <property type="term" value="P:recognition of pollen"/>
    <property type="evidence" value="ECO:0007669"/>
    <property type="project" value="InterPro"/>
</dbReference>
<dbReference type="InterPro" id="IPR001480">
    <property type="entry name" value="Bulb-type_lectin_dom"/>
</dbReference>
<feature type="domain" description="EGF-like" evidence="8">
    <location>
        <begin position="186"/>
        <end position="224"/>
    </location>
</feature>
<dbReference type="PROSITE" id="PS50948">
    <property type="entry name" value="PAN"/>
    <property type="match status" value="1"/>
</dbReference>
<evidence type="ECO:0000313" key="11">
    <source>
        <dbReference type="EMBL" id="SPD11310.1"/>
    </source>
</evidence>
<dbReference type="SUPFAM" id="SSF51110">
    <property type="entry name" value="alpha-D-mannose-specific plant lectins"/>
    <property type="match status" value="1"/>
</dbReference>
<keyword evidence="3" id="KW-1015">Disulfide bond</keyword>
<feature type="domain" description="Apple" evidence="10">
    <location>
        <begin position="244"/>
        <end position="325"/>
    </location>
</feature>
<dbReference type="EC" id="2.7.11.1" evidence="1"/>
<dbReference type="AlphaFoldDB" id="A0A2N9HI04"/>
<dbReference type="SMART" id="SM00473">
    <property type="entry name" value="PAN_AP"/>
    <property type="match status" value="1"/>
</dbReference>
<comment type="caution">
    <text evidence="7">Lacks conserved residue(s) required for the propagation of feature annotation.</text>
</comment>
<reference evidence="11" key="1">
    <citation type="submission" date="2018-02" db="EMBL/GenBank/DDBJ databases">
        <authorList>
            <person name="Cohen D.B."/>
            <person name="Kent A.D."/>
        </authorList>
    </citation>
    <scope>NUCLEOTIDE SEQUENCE</scope>
</reference>
<dbReference type="Gene3D" id="2.90.10.10">
    <property type="entry name" value="Bulb-type lectin domain"/>
    <property type="match status" value="1"/>
</dbReference>
<dbReference type="Pfam" id="PF00954">
    <property type="entry name" value="S_locus_glycop"/>
    <property type="match status" value="1"/>
</dbReference>
<dbReference type="SUPFAM" id="SSF56112">
    <property type="entry name" value="Protein kinase-like (PK-like)"/>
    <property type="match status" value="1"/>
</dbReference>
<dbReference type="InterPro" id="IPR036426">
    <property type="entry name" value="Bulb-type_lectin_dom_sf"/>
</dbReference>
<evidence type="ECO:0000259" key="8">
    <source>
        <dbReference type="PROSITE" id="PS50026"/>
    </source>
</evidence>
<protein>
    <recommendedName>
        <fullName evidence="1">non-specific serine/threonine protein kinase</fullName>
        <ecNumber evidence="1">2.7.11.1</ecNumber>
    </recommendedName>
</protein>
<dbReference type="PANTHER" id="PTHR32444">
    <property type="entry name" value="BULB-TYPE LECTIN DOMAIN-CONTAINING PROTEIN"/>
    <property type="match status" value="1"/>
</dbReference>
<dbReference type="Pfam" id="PF01453">
    <property type="entry name" value="B_lectin"/>
    <property type="match status" value="1"/>
</dbReference>
<name>A0A2N9HI04_FAGSY</name>
<dbReference type="GO" id="GO:0004674">
    <property type="term" value="F:protein serine/threonine kinase activity"/>
    <property type="evidence" value="ECO:0007669"/>
    <property type="project" value="UniProtKB-EC"/>
</dbReference>
<dbReference type="Gene3D" id="3.30.200.20">
    <property type="entry name" value="Phosphorylase Kinase, domain 1"/>
    <property type="match status" value="1"/>
</dbReference>
<evidence type="ECO:0000256" key="7">
    <source>
        <dbReference type="PROSITE-ProRule" id="PRU00076"/>
    </source>
</evidence>
<evidence type="ECO:0000256" key="1">
    <source>
        <dbReference type="ARBA" id="ARBA00012513"/>
    </source>
</evidence>
<proteinExistence type="predicted"/>
<dbReference type="PROSITE" id="PS50026">
    <property type="entry name" value="EGF_3"/>
    <property type="match status" value="1"/>
</dbReference>
<keyword evidence="7" id="KW-0245">EGF-like domain</keyword>
<feature type="domain" description="Bulb-type lectin" evidence="9">
    <location>
        <begin position="1"/>
        <end position="125"/>
    </location>
</feature>
<accession>A0A2N9HI04</accession>
<sequence length="411" mass="46348">MITPNQPIKDGQILVSNQKTFALGFFSPGNSNRRYVGIWYNDITEKTVVWVANRDNPLNDTSGVLSINSQGNLVLHNQNQTFPIWSTNVSVSVSPTNINSMAQLLDVGNLVLVQQDNKRVIWQSFDYPTNIILPNMKIGLDRRTGLNRFLTSWKSKDDPGTVLDESGTLERTTWHQSRWVGFWSKSRDSCEDYLYCGPNSNCDASNAENFECTCLPGFEPKSTHDWYLRDGSGGCVRNQGMSTCKNGEGFVKLTRVKLPDTSVARADMRLSLKECEEECLRNCSCMGYTSADEREGGTGCLTWHGNLVDTRTFSVDGQDLYVRVDAVTLGKRQRKYSYGVASNSRFFEDSPREFDGTRRNSDLPLFDLSTIIAATNNFSVFNKLGEGGFGSVYKGFMVQDFVRVYFIMEWK</sequence>
<dbReference type="EMBL" id="OIVN01003447">
    <property type="protein sequence ID" value="SPD11310.1"/>
    <property type="molecule type" value="Genomic_DNA"/>
</dbReference>
<dbReference type="CDD" id="cd01098">
    <property type="entry name" value="PAN_AP_plant"/>
    <property type="match status" value="1"/>
</dbReference>
<organism evidence="11">
    <name type="scientific">Fagus sylvatica</name>
    <name type="common">Beechnut</name>
    <dbReference type="NCBI Taxonomy" id="28930"/>
    <lineage>
        <taxon>Eukaryota</taxon>
        <taxon>Viridiplantae</taxon>
        <taxon>Streptophyta</taxon>
        <taxon>Embryophyta</taxon>
        <taxon>Tracheophyta</taxon>
        <taxon>Spermatophyta</taxon>
        <taxon>Magnoliopsida</taxon>
        <taxon>eudicotyledons</taxon>
        <taxon>Gunneridae</taxon>
        <taxon>Pentapetalae</taxon>
        <taxon>rosids</taxon>
        <taxon>fabids</taxon>
        <taxon>Fagales</taxon>
        <taxon>Fagaceae</taxon>
        <taxon>Fagus</taxon>
    </lineage>
</organism>
<comment type="catalytic activity">
    <reaction evidence="6">
        <text>L-seryl-[protein] + ATP = O-phospho-L-seryl-[protein] + ADP + H(+)</text>
        <dbReference type="Rhea" id="RHEA:17989"/>
        <dbReference type="Rhea" id="RHEA-COMP:9863"/>
        <dbReference type="Rhea" id="RHEA-COMP:11604"/>
        <dbReference type="ChEBI" id="CHEBI:15378"/>
        <dbReference type="ChEBI" id="CHEBI:29999"/>
        <dbReference type="ChEBI" id="CHEBI:30616"/>
        <dbReference type="ChEBI" id="CHEBI:83421"/>
        <dbReference type="ChEBI" id="CHEBI:456216"/>
        <dbReference type="EC" id="2.7.11.1"/>
    </reaction>
</comment>
<gene>
    <name evidence="11" type="ORF">FSB_LOCUS39192</name>
</gene>
<comment type="catalytic activity">
    <reaction evidence="5">
        <text>L-threonyl-[protein] + ATP = O-phospho-L-threonyl-[protein] + ADP + H(+)</text>
        <dbReference type="Rhea" id="RHEA:46608"/>
        <dbReference type="Rhea" id="RHEA-COMP:11060"/>
        <dbReference type="Rhea" id="RHEA-COMP:11605"/>
        <dbReference type="ChEBI" id="CHEBI:15378"/>
        <dbReference type="ChEBI" id="CHEBI:30013"/>
        <dbReference type="ChEBI" id="CHEBI:30616"/>
        <dbReference type="ChEBI" id="CHEBI:61977"/>
        <dbReference type="ChEBI" id="CHEBI:456216"/>
        <dbReference type="EC" id="2.7.11.1"/>
    </reaction>
</comment>
<dbReference type="InterPro" id="IPR000858">
    <property type="entry name" value="S_locus_glycoprot_dom"/>
</dbReference>